<comment type="catalytic activity">
    <reaction evidence="1">
        <text>dihydroxyacetone + phosphoenolpyruvate = dihydroxyacetone phosphate + pyruvate</text>
        <dbReference type="Rhea" id="RHEA:18381"/>
        <dbReference type="ChEBI" id="CHEBI:15361"/>
        <dbReference type="ChEBI" id="CHEBI:16016"/>
        <dbReference type="ChEBI" id="CHEBI:57642"/>
        <dbReference type="ChEBI" id="CHEBI:58702"/>
        <dbReference type="EC" id="2.7.1.121"/>
    </reaction>
</comment>
<dbReference type="GO" id="GO:0004371">
    <property type="term" value="F:glycerone kinase activity"/>
    <property type="evidence" value="ECO:0007669"/>
    <property type="project" value="InterPro"/>
</dbReference>
<evidence type="ECO:0000313" key="11">
    <source>
        <dbReference type="Proteomes" id="UP000198806"/>
    </source>
</evidence>
<sequence>MSINRAKVIEIINKIADRIEENKLYLTELDAVIGDGDHGLNMSKGFHAVREKLKEDAGNNIGDILKKTGMTLVSNVGGASGPLYGTAFMKAGLEAGSKEEIDVIDFEKMLTAALDGIKMRGKAVLEDKTMVDAIEPALYALSKAIQLGLSSKEALKEAVDAAYKGVEHTKAIIARKGRASYLAERSIGHQDAGATSSALIFKTIYEEINV</sequence>
<keyword evidence="6" id="KW-0319">Glycerol metabolism</keyword>
<comment type="pathway">
    <text evidence="2">Polyol metabolism; glycerol degradation.</text>
</comment>
<evidence type="ECO:0000259" key="9">
    <source>
        <dbReference type="PROSITE" id="PS51480"/>
    </source>
</evidence>
<dbReference type="Pfam" id="PF02734">
    <property type="entry name" value="Dak2"/>
    <property type="match status" value="1"/>
</dbReference>
<dbReference type="PROSITE" id="PS51480">
    <property type="entry name" value="DHAL"/>
    <property type="match status" value="1"/>
</dbReference>
<keyword evidence="11" id="KW-1185">Reference proteome</keyword>
<evidence type="ECO:0000256" key="7">
    <source>
        <dbReference type="ARBA" id="ARBA00046577"/>
    </source>
</evidence>
<dbReference type="EC" id="2.7.1.121" evidence="3"/>
<dbReference type="OrthoDB" id="9800291at2"/>
<dbReference type="NCBIfam" id="TIGR02365">
    <property type="entry name" value="dha_L_ycgS"/>
    <property type="match status" value="1"/>
</dbReference>
<dbReference type="STRING" id="1527.SAMN04489757_10220"/>
<evidence type="ECO:0000256" key="1">
    <source>
        <dbReference type="ARBA" id="ARBA00001113"/>
    </source>
</evidence>
<dbReference type="Proteomes" id="UP000198806">
    <property type="component" value="Unassembled WGS sequence"/>
</dbReference>
<dbReference type="GO" id="GO:0047324">
    <property type="term" value="F:phosphoenolpyruvate-glycerone phosphotransferase activity"/>
    <property type="evidence" value="ECO:0007669"/>
    <property type="project" value="UniProtKB-EC"/>
</dbReference>
<evidence type="ECO:0000313" key="10">
    <source>
        <dbReference type="EMBL" id="SFN80123.1"/>
    </source>
</evidence>
<keyword evidence="5 10" id="KW-0418">Kinase</keyword>
<dbReference type="GO" id="GO:0019563">
    <property type="term" value="P:glycerol catabolic process"/>
    <property type="evidence" value="ECO:0007669"/>
    <property type="project" value="TreeGrafter"/>
</dbReference>
<evidence type="ECO:0000256" key="4">
    <source>
        <dbReference type="ARBA" id="ARBA00022679"/>
    </source>
</evidence>
<evidence type="ECO:0000256" key="6">
    <source>
        <dbReference type="ARBA" id="ARBA00022798"/>
    </source>
</evidence>
<dbReference type="PANTHER" id="PTHR28629">
    <property type="entry name" value="TRIOKINASE/FMN CYCLASE"/>
    <property type="match status" value="1"/>
</dbReference>
<dbReference type="RefSeq" id="WP_091683811.1">
    <property type="nucleotide sequence ID" value="NZ_BAABFM010000017.1"/>
</dbReference>
<dbReference type="SMART" id="SM01120">
    <property type="entry name" value="Dak2"/>
    <property type="match status" value="1"/>
</dbReference>
<proteinExistence type="predicted"/>
<dbReference type="AlphaFoldDB" id="A0A1I5BZF5"/>
<accession>A0A1I5BZF5</accession>
<evidence type="ECO:0000256" key="3">
    <source>
        <dbReference type="ARBA" id="ARBA00012095"/>
    </source>
</evidence>
<comment type="function">
    <text evidence="8">ADP-binding subunit of the dihydroxyacetone kinase, which is responsible for the phosphoenolpyruvate (PEP)-dependent phosphorylation of dihydroxyacetone. DhaL-ADP is converted to DhaL-ATP via a phosphoryl group transfer from DhaM and transmits it to dihydroxyacetone binds to DhaK.</text>
</comment>
<feature type="domain" description="DhaL" evidence="9">
    <location>
        <begin position="6"/>
        <end position="206"/>
    </location>
</feature>
<dbReference type="SUPFAM" id="SSF101473">
    <property type="entry name" value="DhaL-like"/>
    <property type="match status" value="1"/>
</dbReference>
<dbReference type="Gene3D" id="1.25.40.340">
    <property type="match status" value="1"/>
</dbReference>
<evidence type="ECO:0000256" key="5">
    <source>
        <dbReference type="ARBA" id="ARBA00022777"/>
    </source>
</evidence>
<dbReference type="InterPro" id="IPR012737">
    <property type="entry name" value="DhaK_L_YcgS"/>
</dbReference>
<dbReference type="EMBL" id="FOWD01000002">
    <property type="protein sequence ID" value="SFN80123.1"/>
    <property type="molecule type" value="Genomic_DNA"/>
</dbReference>
<evidence type="ECO:0000256" key="8">
    <source>
        <dbReference type="ARBA" id="ARBA00055771"/>
    </source>
</evidence>
<dbReference type="FunFam" id="1.25.40.340:FF:000002">
    <property type="entry name" value="Dihydroxyacetone kinase, L subunit"/>
    <property type="match status" value="1"/>
</dbReference>
<reference evidence="10 11" key="1">
    <citation type="submission" date="2016-10" db="EMBL/GenBank/DDBJ databases">
        <authorList>
            <person name="de Groot N.N."/>
        </authorList>
    </citation>
    <scope>NUCLEOTIDE SEQUENCE [LARGE SCALE GENOMIC DNA]</scope>
    <source>
        <strain evidence="10 11">DSM 1283</strain>
    </source>
</reference>
<dbReference type="InterPro" id="IPR036117">
    <property type="entry name" value="DhaL_dom_sf"/>
</dbReference>
<gene>
    <name evidence="10" type="ORF">SAMN04489757_10220</name>
</gene>
<organism evidence="10 11">
    <name type="scientific">Anaerocolumna aminovalerica</name>
    <dbReference type="NCBI Taxonomy" id="1527"/>
    <lineage>
        <taxon>Bacteria</taxon>
        <taxon>Bacillati</taxon>
        <taxon>Bacillota</taxon>
        <taxon>Clostridia</taxon>
        <taxon>Lachnospirales</taxon>
        <taxon>Lachnospiraceae</taxon>
        <taxon>Anaerocolumna</taxon>
    </lineage>
</organism>
<dbReference type="GO" id="GO:0005829">
    <property type="term" value="C:cytosol"/>
    <property type="evidence" value="ECO:0007669"/>
    <property type="project" value="TreeGrafter"/>
</dbReference>
<dbReference type="PANTHER" id="PTHR28629:SF4">
    <property type="entry name" value="TRIOKINASE_FMN CYCLASE"/>
    <property type="match status" value="1"/>
</dbReference>
<evidence type="ECO:0000256" key="2">
    <source>
        <dbReference type="ARBA" id="ARBA00004745"/>
    </source>
</evidence>
<dbReference type="InterPro" id="IPR004007">
    <property type="entry name" value="DhaL_dom"/>
</dbReference>
<comment type="subunit">
    <text evidence="7">Homodimer. The dihydroxyacetone kinase complex is composed of a homodimer of DhaM, a homodimer of DhaK and the subunit DhaL.</text>
</comment>
<protein>
    <recommendedName>
        <fullName evidence="3">phosphoenolpyruvate--glycerone phosphotransferase</fullName>
        <ecNumber evidence="3">2.7.1.121</ecNumber>
    </recommendedName>
</protein>
<keyword evidence="4" id="KW-0808">Transferase</keyword>
<dbReference type="InterPro" id="IPR050861">
    <property type="entry name" value="Dihydroxyacetone_Kinase"/>
</dbReference>
<name>A0A1I5BZF5_9FIRM</name>